<feature type="domain" description="DM2" evidence="2">
    <location>
        <begin position="140"/>
        <end position="217"/>
    </location>
</feature>
<keyword evidence="5" id="KW-1185">Reference proteome</keyword>
<comment type="caution">
    <text evidence="4">The sequence shown here is derived from an EMBL/GenBank/DDBJ whole genome shotgun (WGS) entry which is preliminary data.</text>
</comment>
<dbReference type="PROSITE" id="PS51925">
    <property type="entry name" value="SWIB_MDM2"/>
    <property type="match status" value="1"/>
</dbReference>
<gene>
    <name evidence="4" type="ORF">OTU49_015639</name>
</gene>
<dbReference type="Pfam" id="PF02201">
    <property type="entry name" value="SWIB"/>
    <property type="match status" value="1"/>
</dbReference>
<dbReference type="AlphaFoldDB" id="A0AAW0YC72"/>
<dbReference type="Pfam" id="PF08766">
    <property type="entry name" value="DEK_C"/>
    <property type="match status" value="1"/>
</dbReference>
<feature type="non-terminal residue" evidence="4">
    <location>
        <position position="1"/>
    </location>
</feature>
<dbReference type="SMART" id="SM00151">
    <property type="entry name" value="SWIB"/>
    <property type="match status" value="1"/>
</dbReference>
<proteinExistence type="predicted"/>
<feature type="region of interest" description="Disordered" evidence="1">
    <location>
        <begin position="39"/>
        <end position="143"/>
    </location>
</feature>
<dbReference type="Gene3D" id="1.10.245.10">
    <property type="entry name" value="SWIB/MDM2 domain"/>
    <property type="match status" value="1"/>
</dbReference>
<evidence type="ECO:0008006" key="6">
    <source>
        <dbReference type="Google" id="ProtNLM"/>
    </source>
</evidence>
<dbReference type="EMBL" id="JARKIK010000010">
    <property type="protein sequence ID" value="KAK8749016.1"/>
    <property type="molecule type" value="Genomic_DNA"/>
</dbReference>
<dbReference type="Gene3D" id="1.10.10.60">
    <property type="entry name" value="Homeodomain-like"/>
    <property type="match status" value="1"/>
</dbReference>
<dbReference type="PANTHER" id="PTHR13844">
    <property type="entry name" value="SWI/SNF-RELATED MATRIX-ASSOCIATED ACTIN-DEPENDENT REGULATOR OF CHROMATIN SUBFAMILY D"/>
    <property type="match status" value="1"/>
</dbReference>
<dbReference type="SUPFAM" id="SSF109715">
    <property type="entry name" value="DEK C-terminal domain"/>
    <property type="match status" value="1"/>
</dbReference>
<dbReference type="InterPro" id="IPR036885">
    <property type="entry name" value="SWIB_MDM2_dom_sf"/>
</dbReference>
<organism evidence="4 5">
    <name type="scientific">Cherax quadricarinatus</name>
    <name type="common">Australian red claw crayfish</name>
    <dbReference type="NCBI Taxonomy" id="27406"/>
    <lineage>
        <taxon>Eukaryota</taxon>
        <taxon>Metazoa</taxon>
        <taxon>Ecdysozoa</taxon>
        <taxon>Arthropoda</taxon>
        <taxon>Crustacea</taxon>
        <taxon>Multicrustacea</taxon>
        <taxon>Malacostraca</taxon>
        <taxon>Eumalacostraca</taxon>
        <taxon>Eucarida</taxon>
        <taxon>Decapoda</taxon>
        <taxon>Pleocyemata</taxon>
        <taxon>Astacidea</taxon>
        <taxon>Parastacoidea</taxon>
        <taxon>Parastacidae</taxon>
        <taxon>Cherax</taxon>
    </lineage>
</organism>
<reference evidence="4 5" key="1">
    <citation type="journal article" date="2024" name="BMC Genomics">
        <title>Genome assembly of redclaw crayfish (Cherax quadricarinatus) provides insights into its immune adaptation and hypoxia tolerance.</title>
        <authorList>
            <person name="Liu Z."/>
            <person name="Zheng J."/>
            <person name="Li H."/>
            <person name="Fang K."/>
            <person name="Wang S."/>
            <person name="He J."/>
            <person name="Zhou D."/>
            <person name="Weng S."/>
            <person name="Chi M."/>
            <person name="Gu Z."/>
            <person name="He J."/>
            <person name="Li F."/>
            <person name="Wang M."/>
        </authorList>
    </citation>
    <scope>NUCLEOTIDE SEQUENCE [LARGE SCALE GENOMIC DNA]</scope>
    <source>
        <strain evidence="4">ZL_2023a</strain>
    </source>
</reference>
<dbReference type="CDD" id="cd10567">
    <property type="entry name" value="SWIB-MDM2_like"/>
    <property type="match status" value="1"/>
</dbReference>
<evidence type="ECO:0000259" key="2">
    <source>
        <dbReference type="PROSITE" id="PS51925"/>
    </source>
</evidence>
<protein>
    <recommendedName>
        <fullName evidence="6">Upstream activation factor subunit spp27</fullName>
    </recommendedName>
</protein>
<evidence type="ECO:0000313" key="4">
    <source>
        <dbReference type="EMBL" id="KAK8749016.1"/>
    </source>
</evidence>
<feature type="domain" description="DEK-C" evidence="3">
    <location>
        <begin position="1"/>
        <end position="44"/>
    </location>
</feature>
<dbReference type="InterPro" id="IPR003121">
    <property type="entry name" value="SWIB_MDM2_domain"/>
</dbReference>
<dbReference type="PROSITE" id="PS51998">
    <property type="entry name" value="DEK_C"/>
    <property type="match status" value="1"/>
</dbReference>
<evidence type="ECO:0000259" key="3">
    <source>
        <dbReference type="PROSITE" id="PS51998"/>
    </source>
</evidence>
<name>A0AAW0YC72_CHEQU</name>
<evidence type="ECO:0000256" key="1">
    <source>
        <dbReference type="SAM" id="MobiDB-lite"/>
    </source>
</evidence>
<dbReference type="Proteomes" id="UP001445076">
    <property type="component" value="Unassembled WGS sequence"/>
</dbReference>
<evidence type="ECO:0000313" key="5">
    <source>
        <dbReference type="Proteomes" id="UP001445076"/>
    </source>
</evidence>
<dbReference type="InterPro" id="IPR014876">
    <property type="entry name" value="DEK_C"/>
</dbReference>
<feature type="compositionally biased region" description="Basic residues" evidence="1">
    <location>
        <begin position="89"/>
        <end position="101"/>
    </location>
</feature>
<accession>A0AAW0YC72</accession>
<dbReference type="SUPFAM" id="SSF47592">
    <property type="entry name" value="SWIB/MDM2 domain"/>
    <property type="match status" value="1"/>
</dbReference>
<sequence length="219" mass="24263">AILKGADLETLSAKKVRQQLEEQLGVDLSDRKKEIDSIIMADVEDQVNSHSDEEVSEEEVPKAKEDSESEPESEGKGGDDDDYEPGSKKGARKPKASPKKRKADDDDDSDEEWGKRKKVNETAPKKGGGGGGGGRGKKSAFTKSFKLSPELADVVGSDVMPRHEVVKKLWAVIKERELQDPKNKQYAICDDQLLKVIGVKRFRTFGMMKHLKDHFLEAA</sequence>
<dbReference type="InterPro" id="IPR019835">
    <property type="entry name" value="SWIB_domain"/>
</dbReference>